<evidence type="ECO:0000313" key="1">
    <source>
        <dbReference type="EMBL" id="JAD95667.1"/>
    </source>
</evidence>
<accession>A0A0A9EI11</accession>
<reference evidence="1" key="2">
    <citation type="journal article" date="2015" name="Data Brief">
        <title>Shoot transcriptome of the giant reed, Arundo donax.</title>
        <authorList>
            <person name="Barrero R.A."/>
            <person name="Guerrero F.D."/>
            <person name="Moolhuijzen P."/>
            <person name="Goolsby J.A."/>
            <person name="Tidwell J."/>
            <person name="Bellgard S.E."/>
            <person name="Bellgard M.I."/>
        </authorList>
    </citation>
    <scope>NUCLEOTIDE SEQUENCE</scope>
    <source>
        <tissue evidence="1">Shoot tissue taken approximately 20 cm above the soil surface</tissue>
    </source>
</reference>
<organism evidence="1">
    <name type="scientific">Arundo donax</name>
    <name type="common">Giant reed</name>
    <name type="synonym">Donax arundinaceus</name>
    <dbReference type="NCBI Taxonomy" id="35708"/>
    <lineage>
        <taxon>Eukaryota</taxon>
        <taxon>Viridiplantae</taxon>
        <taxon>Streptophyta</taxon>
        <taxon>Embryophyta</taxon>
        <taxon>Tracheophyta</taxon>
        <taxon>Spermatophyta</taxon>
        <taxon>Magnoliopsida</taxon>
        <taxon>Liliopsida</taxon>
        <taxon>Poales</taxon>
        <taxon>Poaceae</taxon>
        <taxon>PACMAD clade</taxon>
        <taxon>Arundinoideae</taxon>
        <taxon>Arundineae</taxon>
        <taxon>Arundo</taxon>
    </lineage>
</organism>
<proteinExistence type="predicted"/>
<reference evidence="1" key="1">
    <citation type="submission" date="2014-09" db="EMBL/GenBank/DDBJ databases">
        <authorList>
            <person name="Magalhaes I.L.F."/>
            <person name="Oliveira U."/>
            <person name="Santos F.R."/>
            <person name="Vidigal T.H.D.A."/>
            <person name="Brescovit A.D."/>
            <person name="Santos A.J."/>
        </authorList>
    </citation>
    <scope>NUCLEOTIDE SEQUENCE</scope>
    <source>
        <tissue evidence="1">Shoot tissue taken approximately 20 cm above the soil surface</tissue>
    </source>
</reference>
<protein>
    <submittedName>
        <fullName evidence="1">Uncharacterized protein</fullName>
    </submittedName>
</protein>
<dbReference type="AlphaFoldDB" id="A0A0A9EI11"/>
<name>A0A0A9EI11_ARUDO</name>
<sequence length="33" mass="3869">MRDSVETSPLLQYRAQVLYFHSDLNFVLTVGRL</sequence>
<dbReference type="EMBL" id="GBRH01202228">
    <property type="protein sequence ID" value="JAD95667.1"/>
    <property type="molecule type" value="Transcribed_RNA"/>
</dbReference>